<sequence length="37" mass="4017">MRSGWVVDDIASASAGATLKPLKLSGCFLVRWKFHPA</sequence>
<evidence type="ECO:0000313" key="2">
    <source>
        <dbReference type="Proteomes" id="UP000201838"/>
    </source>
</evidence>
<proteinExistence type="predicted"/>
<keyword evidence="2" id="KW-1185">Reference proteome</keyword>
<protein>
    <submittedName>
        <fullName evidence="1">Uncharacterized protein</fullName>
    </submittedName>
</protein>
<dbReference type="AlphaFoldDB" id="A0A238J2Z8"/>
<name>A0A238J2Z8_9RHOB</name>
<evidence type="ECO:0000313" key="1">
    <source>
        <dbReference type="EMBL" id="SMX24274.1"/>
    </source>
</evidence>
<gene>
    <name evidence="1" type="ORF">BOA8489_02397</name>
</gene>
<accession>A0A238J2Z8</accession>
<dbReference type="EMBL" id="FXXQ01000007">
    <property type="protein sequence ID" value="SMX24274.1"/>
    <property type="molecule type" value="Genomic_DNA"/>
</dbReference>
<dbReference type="Proteomes" id="UP000201838">
    <property type="component" value="Unassembled WGS sequence"/>
</dbReference>
<organism evidence="1 2">
    <name type="scientific">Boseongicola aestuarii</name>
    <dbReference type="NCBI Taxonomy" id="1470561"/>
    <lineage>
        <taxon>Bacteria</taxon>
        <taxon>Pseudomonadati</taxon>
        <taxon>Pseudomonadota</taxon>
        <taxon>Alphaproteobacteria</taxon>
        <taxon>Rhodobacterales</taxon>
        <taxon>Paracoccaceae</taxon>
        <taxon>Boseongicola</taxon>
    </lineage>
</organism>
<reference evidence="1 2" key="1">
    <citation type="submission" date="2017-05" db="EMBL/GenBank/DDBJ databases">
        <authorList>
            <person name="Song R."/>
            <person name="Chenine A.L."/>
            <person name="Ruprecht R.M."/>
        </authorList>
    </citation>
    <scope>NUCLEOTIDE SEQUENCE [LARGE SCALE GENOMIC DNA]</scope>
    <source>
        <strain evidence="1 2">CECT 8489</strain>
    </source>
</reference>